<keyword evidence="3" id="KW-1185">Reference proteome</keyword>
<gene>
    <name evidence="2" type="ORF">HNQ65_002886</name>
</gene>
<dbReference type="EMBL" id="JACHIG010000005">
    <property type="protein sequence ID" value="MBB5033303.1"/>
    <property type="molecule type" value="Genomic_DNA"/>
</dbReference>
<organism evidence="2 3">
    <name type="scientific">Prosthecobacter vanneervenii</name>
    <dbReference type="NCBI Taxonomy" id="48466"/>
    <lineage>
        <taxon>Bacteria</taxon>
        <taxon>Pseudomonadati</taxon>
        <taxon>Verrucomicrobiota</taxon>
        <taxon>Verrucomicrobiia</taxon>
        <taxon>Verrucomicrobiales</taxon>
        <taxon>Verrucomicrobiaceae</taxon>
        <taxon>Prosthecobacter</taxon>
    </lineage>
</organism>
<sequence>MSPVLVVHAQQGQGGDEKELREWADRGDADAQFELGLRMITGEGVKKNLEQGVKNLEKAAKQKHLRAQHVLATLYEDGVGVKKDLSKAAEWYRSAADMGFALSQHSLAALYEEGKGVKKDTAKATEWFKKAADQGNPPSQTAYASKLERGDGVTKSTAKAALWYLKAAQQDFVPAMTRLANLYYTGQGVPVDFRRAGAWYRRAARSEDPWASNNLAWFLATCPEDNMHNGENAVLLARRALKLVAEVVQSDEQPYEMIDTMAAALARNGEFKEAELWQKRCITLFNEDKDLSEEERKKLKDEFDGRLKLYQKSTPFAEPEPKGEEGSEPLPQDTILQDEGLPETSPKKGSSKGGKGTVV</sequence>
<dbReference type="PANTHER" id="PTHR11102:SF160">
    <property type="entry name" value="ERAD-ASSOCIATED E3 UBIQUITIN-PROTEIN LIGASE COMPONENT HRD3"/>
    <property type="match status" value="1"/>
</dbReference>
<dbReference type="Proteomes" id="UP000590740">
    <property type="component" value="Unassembled WGS sequence"/>
</dbReference>
<dbReference type="InterPro" id="IPR011990">
    <property type="entry name" value="TPR-like_helical_dom_sf"/>
</dbReference>
<evidence type="ECO:0000313" key="2">
    <source>
        <dbReference type="EMBL" id="MBB5033303.1"/>
    </source>
</evidence>
<comment type="caution">
    <text evidence="2">The sequence shown here is derived from an EMBL/GenBank/DDBJ whole genome shotgun (WGS) entry which is preliminary data.</text>
</comment>
<reference evidence="2 3" key="1">
    <citation type="submission" date="2020-08" db="EMBL/GenBank/DDBJ databases">
        <title>Genomic Encyclopedia of Type Strains, Phase IV (KMG-IV): sequencing the most valuable type-strain genomes for metagenomic binning, comparative biology and taxonomic classification.</title>
        <authorList>
            <person name="Goeker M."/>
        </authorList>
    </citation>
    <scope>NUCLEOTIDE SEQUENCE [LARGE SCALE GENOMIC DNA]</scope>
    <source>
        <strain evidence="2 3">DSM 12252</strain>
    </source>
</reference>
<dbReference type="SMART" id="SM00671">
    <property type="entry name" value="SEL1"/>
    <property type="match status" value="5"/>
</dbReference>
<dbReference type="Pfam" id="PF08238">
    <property type="entry name" value="Sel1"/>
    <property type="match status" value="5"/>
</dbReference>
<proteinExistence type="predicted"/>
<dbReference type="InterPro" id="IPR006597">
    <property type="entry name" value="Sel1-like"/>
</dbReference>
<accession>A0A7W8DKK1</accession>
<name>A0A7W8DKK1_9BACT</name>
<dbReference type="AlphaFoldDB" id="A0A7W8DKK1"/>
<dbReference type="InterPro" id="IPR050767">
    <property type="entry name" value="Sel1_AlgK"/>
</dbReference>
<protein>
    <submittedName>
        <fullName evidence="2">TPR repeat protein</fullName>
    </submittedName>
</protein>
<feature type="region of interest" description="Disordered" evidence="1">
    <location>
        <begin position="310"/>
        <end position="359"/>
    </location>
</feature>
<dbReference type="Gene3D" id="1.25.40.10">
    <property type="entry name" value="Tetratricopeptide repeat domain"/>
    <property type="match status" value="1"/>
</dbReference>
<dbReference type="SUPFAM" id="SSF81901">
    <property type="entry name" value="HCP-like"/>
    <property type="match status" value="2"/>
</dbReference>
<dbReference type="PANTHER" id="PTHR11102">
    <property type="entry name" value="SEL-1-LIKE PROTEIN"/>
    <property type="match status" value="1"/>
</dbReference>
<evidence type="ECO:0000313" key="3">
    <source>
        <dbReference type="Proteomes" id="UP000590740"/>
    </source>
</evidence>
<evidence type="ECO:0000256" key="1">
    <source>
        <dbReference type="SAM" id="MobiDB-lite"/>
    </source>
</evidence>